<comment type="pathway">
    <text evidence="7">tRNA modification; N(7)-methylguanine-tRNA biosynthesis.</text>
</comment>
<comment type="similarity">
    <text evidence="7">Belongs to the class I-like SAM-binding methyltransferase superfamily. TrmB family.</text>
</comment>
<dbReference type="PANTHER" id="PTHR23417:SF14">
    <property type="entry name" value="PENTACOTRIPEPTIDE-REPEAT REGION OF PRORP DOMAIN-CONTAINING PROTEIN"/>
    <property type="match status" value="1"/>
</dbReference>
<evidence type="ECO:0000256" key="5">
    <source>
        <dbReference type="ARBA" id="ARBA00022691"/>
    </source>
</evidence>
<evidence type="ECO:0000256" key="4">
    <source>
        <dbReference type="ARBA" id="ARBA00022679"/>
    </source>
</evidence>
<name>A0ABW1S9Z2_9PROT</name>
<dbReference type="EMBL" id="JBHSSW010000009">
    <property type="protein sequence ID" value="MFC6198019.1"/>
    <property type="molecule type" value="Genomic_DNA"/>
</dbReference>
<sequence length="231" mass="26646">MTEDKIHLRNIRTFGRRDGRPLSRRQQTLVDDLLPRISIERESDAPITSSSLFDEAAKDVWLEIGFGGGEHLIRRARQYPDIGLIGAEPFIDGVAKALGGIDDHKLENVRLFPDDVRLILPRMEAGLIKRCFILFPDPWPKRRQQKRRLIQPDFLDDLARVMAPGAPLRFATDVASYADEALWRILQHGAFEWQAEKADDWRKQPEDHEATRYQLKGLGDCAPVWLEFQRI</sequence>
<dbReference type="InterPro" id="IPR055361">
    <property type="entry name" value="tRNA_methyltr_TrmB_bact"/>
</dbReference>
<evidence type="ECO:0000256" key="1">
    <source>
        <dbReference type="ARBA" id="ARBA00000142"/>
    </source>
</evidence>
<evidence type="ECO:0000256" key="6">
    <source>
        <dbReference type="ARBA" id="ARBA00022694"/>
    </source>
</evidence>
<feature type="binding site" evidence="7">
    <location>
        <position position="88"/>
    </location>
    <ligand>
        <name>S-adenosyl-L-methionine</name>
        <dbReference type="ChEBI" id="CHEBI:59789"/>
    </ligand>
</feature>
<dbReference type="Proteomes" id="UP001596303">
    <property type="component" value="Unassembled WGS sequence"/>
</dbReference>
<keyword evidence="6 7" id="KW-0819">tRNA processing</keyword>
<comment type="caution">
    <text evidence="7">Lacks conserved residue(s) required for the propagation of feature annotation.</text>
</comment>
<organism evidence="8 9">
    <name type="scientific">Ponticaulis profundi</name>
    <dbReference type="NCBI Taxonomy" id="2665222"/>
    <lineage>
        <taxon>Bacteria</taxon>
        <taxon>Pseudomonadati</taxon>
        <taxon>Pseudomonadota</taxon>
        <taxon>Alphaproteobacteria</taxon>
        <taxon>Hyphomonadales</taxon>
        <taxon>Hyphomonadaceae</taxon>
        <taxon>Ponticaulis</taxon>
    </lineage>
</organism>
<feature type="binding site" evidence="7">
    <location>
        <position position="63"/>
    </location>
    <ligand>
        <name>S-adenosyl-L-methionine</name>
        <dbReference type="ChEBI" id="CHEBI:59789"/>
    </ligand>
</feature>
<dbReference type="Gene3D" id="3.40.50.150">
    <property type="entry name" value="Vaccinia Virus protein VP39"/>
    <property type="match status" value="1"/>
</dbReference>
<evidence type="ECO:0000256" key="3">
    <source>
        <dbReference type="ARBA" id="ARBA00022603"/>
    </source>
</evidence>
<evidence type="ECO:0000313" key="9">
    <source>
        <dbReference type="Proteomes" id="UP001596303"/>
    </source>
</evidence>
<feature type="binding site" evidence="7">
    <location>
        <position position="173"/>
    </location>
    <ligand>
        <name>substrate</name>
    </ligand>
</feature>
<dbReference type="HAMAP" id="MF_01057">
    <property type="entry name" value="tRNA_methyltr_TrmB"/>
    <property type="match status" value="1"/>
</dbReference>
<dbReference type="NCBIfam" id="TIGR00091">
    <property type="entry name" value="tRNA (guanosine(46)-N7)-methyltransferase TrmB"/>
    <property type="match status" value="1"/>
</dbReference>
<evidence type="ECO:0000256" key="7">
    <source>
        <dbReference type="HAMAP-Rule" id="MF_01057"/>
    </source>
</evidence>
<comment type="function">
    <text evidence="2 7">Catalyzes the formation of N(7)-methylguanine at position 46 (m7G46) in tRNA.</text>
</comment>
<dbReference type="Pfam" id="PF02390">
    <property type="entry name" value="Methyltransf_4"/>
    <property type="match status" value="1"/>
</dbReference>
<keyword evidence="5 7" id="KW-0949">S-adenosyl-L-methionine</keyword>
<protein>
    <recommendedName>
        <fullName evidence="7">tRNA (guanine-N(7)-)-methyltransferase</fullName>
        <ecNumber evidence="7">2.1.1.33</ecNumber>
    </recommendedName>
    <alternativeName>
        <fullName evidence="7">tRNA (guanine(46)-N(7))-methyltransferase</fullName>
    </alternativeName>
    <alternativeName>
        <fullName evidence="7">tRNA(m7G46)-methyltransferase</fullName>
    </alternativeName>
</protein>
<dbReference type="InterPro" id="IPR003358">
    <property type="entry name" value="tRNA_(Gua-N-7)_MeTrfase_Trmb"/>
</dbReference>
<accession>A0ABW1S9Z2</accession>
<comment type="caution">
    <text evidence="8">The sequence shown here is derived from an EMBL/GenBank/DDBJ whole genome shotgun (WGS) entry which is preliminary data.</text>
</comment>
<feature type="binding site" evidence="7">
    <location>
        <position position="137"/>
    </location>
    <ligand>
        <name>S-adenosyl-L-methionine</name>
        <dbReference type="ChEBI" id="CHEBI:59789"/>
    </ligand>
</feature>
<proteinExistence type="inferred from homology"/>
<dbReference type="EC" id="2.1.1.33" evidence="7"/>
<keyword evidence="3 7" id="KW-0489">Methyltransferase</keyword>
<dbReference type="SUPFAM" id="SSF53335">
    <property type="entry name" value="S-adenosyl-L-methionine-dependent methyltransferases"/>
    <property type="match status" value="1"/>
</dbReference>
<evidence type="ECO:0000313" key="8">
    <source>
        <dbReference type="EMBL" id="MFC6198019.1"/>
    </source>
</evidence>
<dbReference type="PROSITE" id="PS51625">
    <property type="entry name" value="SAM_MT_TRMB"/>
    <property type="match status" value="1"/>
</dbReference>
<dbReference type="GO" id="GO:0008176">
    <property type="term" value="F:tRNA (guanine(46)-N7)-methyltransferase activity"/>
    <property type="evidence" value="ECO:0007669"/>
    <property type="project" value="UniProtKB-EC"/>
</dbReference>
<evidence type="ECO:0000256" key="2">
    <source>
        <dbReference type="ARBA" id="ARBA00003015"/>
    </source>
</evidence>
<dbReference type="RefSeq" id="WP_377377775.1">
    <property type="nucleotide sequence ID" value="NZ_JBHSSW010000009.1"/>
</dbReference>
<keyword evidence="4 7" id="KW-0808">Transferase</keyword>
<comment type="catalytic activity">
    <reaction evidence="1 7">
        <text>guanosine(46) in tRNA + S-adenosyl-L-methionine = N(7)-methylguanosine(46) in tRNA + S-adenosyl-L-homocysteine</text>
        <dbReference type="Rhea" id="RHEA:42708"/>
        <dbReference type="Rhea" id="RHEA-COMP:10188"/>
        <dbReference type="Rhea" id="RHEA-COMP:10189"/>
        <dbReference type="ChEBI" id="CHEBI:57856"/>
        <dbReference type="ChEBI" id="CHEBI:59789"/>
        <dbReference type="ChEBI" id="CHEBI:74269"/>
        <dbReference type="ChEBI" id="CHEBI:74480"/>
        <dbReference type="EC" id="2.1.1.33"/>
    </reaction>
</comment>
<feature type="binding site" evidence="7">
    <location>
        <position position="115"/>
    </location>
    <ligand>
        <name>S-adenosyl-L-methionine</name>
        <dbReference type="ChEBI" id="CHEBI:59789"/>
    </ligand>
</feature>
<keyword evidence="9" id="KW-1185">Reference proteome</keyword>
<gene>
    <name evidence="7 8" type="primary">trmB</name>
    <name evidence="8" type="ORF">ACFQDM_08015</name>
</gene>
<feature type="binding site" evidence="7">
    <location>
        <position position="141"/>
    </location>
    <ligand>
        <name>substrate</name>
    </ligand>
</feature>
<reference evidence="9" key="1">
    <citation type="journal article" date="2019" name="Int. J. Syst. Evol. Microbiol.">
        <title>The Global Catalogue of Microorganisms (GCM) 10K type strain sequencing project: providing services to taxonomists for standard genome sequencing and annotation.</title>
        <authorList>
            <consortium name="The Broad Institute Genomics Platform"/>
            <consortium name="The Broad Institute Genome Sequencing Center for Infectious Disease"/>
            <person name="Wu L."/>
            <person name="Ma J."/>
        </authorList>
    </citation>
    <scope>NUCLEOTIDE SEQUENCE [LARGE SCALE GENOMIC DNA]</scope>
    <source>
        <strain evidence="9">CGMCC-1.15741</strain>
    </source>
</reference>
<dbReference type="PANTHER" id="PTHR23417">
    <property type="entry name" value="3-DEOXY-D-MANNO-OCTULOSONIC-ACID TRANSFERASE/TRNA GUANINE-N 7 - -METHYLTRANSFERASE"/>
    <property type="match status" value="1"/>
</dbReference>
<dbReference type="InterPro" id="IPR029063">
    <property type="entry name" value="SAM-dependent_MTases_sf"/>
</dbReference>